<name>A0ABR3PT42_9TREE</name>
<dbReference type="RefSeq" id="XP_069205556.1">
    <property type="nucleotide sequence ID" value="XM_069357619.1"/>
</dbReference>
<accession>A0ABR3PT42</accession>
<reference evidence="2 3" key="1">
    <citation type="submission" date="2023-08" db="EMBL/GenBank/DDBJ databases">
        <title>Annotated Genome Sequence of Vanrija albida AlHP1.</title>
        <authorList>
            <person name="Herzog R."/>
        </authorList>
    </citation>
    <scope>NUCLEOTIDE SEQUENCE [LARGE SCALE GENOMIC DNA]</scope>
    <source>
        <strain evidence="2 3">AlHP1</strain>
    </source>
</reference>
<dbReference type="EMBL" id="JBBXJM010000007">
    <property type="protein sequence ID" value="KAL1405612.1"/>
    <property type="molecule type" value="Genomic_DNA"/>
</dbReference>
<evidence type="ECO:0000313" key="3">
    <source>
        <dbReference type="Proteomes" id="UP001565368"/>
    </source>
</evidence>
<feature type="region of interest" description="Disordered" evidence="1">
    <location>
        <begin position="419"/>
        <end position="438"/>
    </location>
</feature>
<keyword evidence="3" id="KW-1185">Reference proteome</keyword>
<dbReference type="GeneID" id="95990294"/>
<feature type="region of interest" description="Disordered" evidence="1">
    <location>
        <begin position="1"/>
        <end position="46"/>
    </location>
</feature>
<evidence type="ECO:0000256" key="1">
    <source>
        <dbReference type="SAM" id="MobiDB-lite"/>
    </source>
</evidence>
<comment type="caution">
    <text evidence="2">The sequence shown here is derived from an EMBL/GenBank/DDBJ whole genome shotgun (WGS) entry which is preliminary data.</text>
</comment>
<dbReference type="Proteomes" id="UP001565368">
    <property type="component" value="Unassembled WGS sequence"/>
</dbReference>
<proteinExistence type="predicted"/>
<feature type="compositionally biased region" description="Pro residues" evidence="1">
    <location>
        <begin position="427"/>
        <end position="438"/>
    </location>
</feature>
<organism evidence="2 3">
    <name type="scientific">Vanrija albida</name>
    <dbReference type="NCBI Taxonomy" id="181172"/>
    <lineage>
        <taxon>Eukaryota</taxon>
        <taxon>Fungi</taxon>
        <taxon>Dikarya</taxon>
        <taxon>Basidiomycota</taxon>
        <taxon>Agaricomycotina</taxon>
        <taxon>Tremellomycetes</taxon>
        <taxon>Trichosporonales</taxon>
        <taxon>Trichosporonaceae</taxon>
        <taxon>Vanrija</taxon>
    </lineage>
</organism>
<protein>
    <submittedName>
        <fullName evidence="2">Uncharacterized protein</fullName>
    </submittedName>
</protein>
<evidence type="ECO:0000313" key="2">
    <source>
        <dbReference type="EMBL" id="KAL1405612.1"/>
    </source>
</evidence>
<sequence length="438" mass="48415">MARSSPRMSLPASLAGSPTEVSATVADGPPTASYIQMPEGSPEATPPPIPVTVPLVRPPAYSTTGGSRVTPTGFPLLTTPTSHTRTHLTIVFNFPHASKKPLKKSEAKKTTKPPRYTIVEPFYCTRTGLLQFINWNGSADEHQLCVNILSQCEVIDELYIGAPLTEDFKDAEFHELQRALGRVNTVRFSDIIRPTFTYPALQKVVGFFDIPRGPYVQLDDRRPEAHRDLLMSPLPPSVQYVCFVVTHAKGHTTAKHTVNATALKHCIGLQRVVLILDVADDAEGSKIHPRGTPKSGIGPFTPFIRSCAHLMPRTRLDLYGLEMWQPEWLYPPNEFPSGLEDQRAFIFFALMKLVHVVRREQGALGSFEDVRRAVNALKDPNNEAVLSIVSVMRLLSRASIEDQITSPSIVSGPSTLRHLYDGVEDNSPPPPPPNLIRE</sequence>
<gene>
    <name evidence="2" type="ORF">Q8F55_009251</name>
</gene>